<comment type="caution">
    <text evidence="1">The sequence shown here is derived from an EMBL/GenBank/DDBJ whole genome shotgun (WGS) entry which is preliminary data.</text>
</comment>
<name>A0A0A5I817_9BACI</name>
<dbReference type="EMBL" id="AVPE01000008">
    <property type="protein sequence ID" value="KGX91977.1"/>
    <property type="molecule type" value="Genomic_DNA"/>
</dbReference>
<dbReference type="Gene3D" id="3.40.50.1000">
    <property type="entry name" value="HAD superfamily/HAD-like"/>
    <property type="match status" value="1"/>
</dbReference>
<keyword evidence="2" id="KW-1185">Reference proteome</keyword>
<dbReference type="Pfam" id="PF13242">
    <property type="entry name" value="Hydrolase_like"/>
    <property type="match status" value="1"/>
</dbReference>
<reference evidence="1 2" key="1">
    <citation type="submission" date="2013-08" db="EMBL/GenBank/DDBJ databases">
        <authorList>
            <person name="Huang J."/>
            <person name="Wang G."/>
        </authorList>
    </citation>
    <scope>NUCLEOTIDE SEQUENCE [LARGE SCALE GENOMIC DNA]</scope>
    <source>
        <strain evidence="1 2">JSM 076056</strain>
    </source>
</reference>
<dbReference type="Proteomes" id="UP000030528">
    <property type="component" value="Unassembled WGS sequence"/>
</dbReference>
<dbReference type="SFLD" id="SFLDS00003">
    <property type="entry name" value="Haloacid_Dehalogenase"/>
    <property type="match status" value="1"/>
</dbReference>
<dbReference type="RefSeq" id="WP_026799364.1">
    <property type="nucleotide sequence ID" value="NZ_AULI01000002.1"/>
</dbReference>
<evidence type="ECO:0000313" key="1">
    <source>
        <dbReference type="EMBL" id="KGX91977.1"/>
    </source>
</evidence>
<gene>
    <name evidence="1" type="ORF">N781_02790</name>
</gene>
<evidence type="ECO:0000313" key="2">
    <source>
        <dbReference type="Proteomes" id="UP000030528"/>
    </source>
</evidence>
<accession>A0A0A5I817</accession>
<proteinExistence type="predicted"/>
<dbReference type="InterPro" id="IPR023214">
    <property type="entry name" value="HAD_sf"/>
</dbReference>
<dbReference type="SUPFAM" id="SSF56784">
    <property type="entry name" value="HAD-like"/>
    <property type="match status" value="1"/>
</dbReference>
<dbReference type="CDD" id="cd01427">
    <property type="entry name" value="HAD_like"/>
    <property type="match status" value="1"/>
</dbReference>
<dbReference type="InterPro" id="IPR036412">
    <property type="entry name" value="HAD-like_sf"/>
</dbReference>
<organism evidence="1 2">
    <name type="scientific">Pontibacillus halophilus JSM 076056 = DSM 19796</name>
    <dbReference type="NCBI Taxonomy" id="1385510"/>
    <lineage>
        <taxon>Bacteria</taxon>
        <taxon>Bacillati</taxon>
        <taxon>Bacillota</taxon>
        <taxon>Bacilli</taxon>
        <taxon>Bacillales</taxon>
        <taxon>Bacillaceae</taxon>
        <taxon>Pontibacillus</taxon>
    </lineage>
</organism>
<sequence length="376" mass="42689">MSKLALFDVDGVLLSEERYFDASALTVWELLNSDQYISVAPKSFTTDLNEEETKSLRNKVFQEDKVLKFIKSRGINANWDMVYLTFSYQLIRILHQLKPYKESEIKELLTSQLTRDSIKLIGSWVKQHEVKLNYEDFVSDFEESDALKQELLGELNRVASRYLNISTQSFSRNSDLWDYCRETFQEWYVGDAQISRSIGRETNQEGKTGFMHVEVPLAPVEELKNLFERASNGGWIVGVGTGRPYLETVEPLKSIGLLPYINENHIATATDVLKAEEQYPELAPLAKPEPYTYIYAWQGRGANPDDLIHIEHPIQTDDTIVIIGDSLADGLAAQTMGVTFAAVLTGLSGKDARADFEHHNEPHIYNGVLDVQELLT</sequence>
<protein>
    <submittedName>
        <fullName evidence="1">Phosphatase</fullName>
    </submittedName>
</protein>
<dbReference type="SFLD" id="SFLDG01129">
    <property type="entry name" value="C1.5:_HAD__Beta-PGM__Phosphata"/>
    <property type="match status" value="1"/>
</dbReference>
<dbReference type="eggNOG" id="COG0546">
    <property type="taxonomic scope" value="Bacteria"/>
</dbReference>
<dbReference type="AlphaFoldDB" id="A0A0A5I817"/>
<dbReference type="STRING" id="1385510.GCA_000425205_00578"/>